<keyword evidence="12" id="KW-1185">Reference proteome</keyword>
<dbReference type="EC" id="3.2.1.22" evidence="2 5"/>
<dbReference type="Pfam" id="PF16874">
    <property type="entry name" value="Glyco_hydro_36C"/>
    <property type="match status" value="1"/>
</dbReference>
<protein>
    <recommendedName>
        <fullName evidence="2 5">Alpha-galactosidase</fullName>
        <ecNumber evidence="2 5">3.2.1.22</ecNumber>
    </recommendedName>
</protein>
<keyword evidence="4 5" id="KW-0326">Glycosidase</keyword>
<feature type="domain" description="Glycosyl hydrolase family 36 C-terminal" evidence="9">
    <location>
        <begin position="669"/>
        <end position="743"/>
    </location>
</feature>
<evidence type="ECO:0000256" key="2">
    <source>
        <dbReference type="ARBA" id="ARBA00012755"/>
    </source>
</evidence>
<evidence type="ECO:0000256" key="4">
    <source>
        <dbReference type="ARBA" id="ARBA00023295"/>
    </source>
</evidence>
<feature type="active site" description="Proton donor" evidence="6">
    <location>
        <position position="568"/>
    </location>
</feature>
<dbReference type="Gene3D" id="3.20.20.70">
    <property type="entry name" value="Aldolase class I"/>
    <property type="match status" value="1"/>
</dbReference>
<dbReference type="PRINTS" id="PR00743">
    <property type="entry name" value="GLHYDRLASE36"/>
</dbReference>
<comment type="caution">
    <text evidence="11">The sequence shown here is derived from an EMBL/GenBank/DDBJ whole genome shotgun (WGS) entry which is preliminary data.</text>
</comment>
<dbReference type="InterPro" id="IPR002252">
    <property type="entry name" value="Glyco_hydro_36"/>
</dbReference>
<evidence type="ECO:0000313" key="12">
    <source>
        <dbReference type="Proteomes" id="UP000652219"/>
    </source>
</evidence>
<feature type="binding site" evidence="7">
    <location>
        <begin position="384"/>
        <end position="385"/>
    </location>
    <ligand>
        <name>substrate</name>
    </ligand>
</feature>
<feature type="active site" description="Nucleophile" evidence="6">
    <location>
        <position position="506"/>
    </location>
</feature>
<dbReference type="SUPFAM" id="SSF51445">
    <property type="entry name" value="(Trans)glycosidases"/>
    <property type="match status" value="1"/>
</dbReference>
<evidence type="ECO:0000256" key="8">
    <source>
        <dbReference type="SAM" id="SignalP"/>
    </source>
</evidence>
<reference evidence="11 12" key="1">
    <citation type="journal article" date="2020" name="Phytopathology">
        <title>Genome Sequence Resources of Colletotrichum truncatum, C. plurivorum, C. musicola, and C. sojae: Four Species Pathogenic to Soybean (Glycine max).</title>
        <authorList>
            <person name="Rogerio F."/>
            <person name="Boufleur T.R."/>
            <person name="Ciampi-Guillardi M."/>
            <person name="Sukno S.A."/>
            <person name="Thon M.R."/>
            <person name="Massola Junior N.S."/>
            <person name="Baroncelli R."/>
        </authorList>
    </citation>
    <scope>NUCLEOTIDE SEQUENCE [LARGE SCALE GENOMIC DNA]</scope>
    <source>
        <strain evidence="11 12">LFN0009</strain>
    </source>
</reference>
<dbReference type="InterPro" id="IPR038417">
    <property type="entry name" value="Alpga-gal_N_sf"/>
</dbReference>
<dbReference type="CDD" id="cd14791">
    <property type="entry name" value="GH36"/>
    <property type="match status" value="1"/>
</dbReference>
<dbReference type="Gene3D" id="2.70.98.60">
    <property type="entry name" value="alpha-galactosidase from lactobacil brevis"/>
    <property type="match status" value="1"/>
</dbReference>
<keyword evidence="8" id="KW-0732">Signal</keyword>
<comment type="similarity">
    <text evidence="5">Belongs to the glycosyl hydrolase.</text>
</comment>
<dbReference type="Pfam" id="PF02065">
    <property type="entry name" value="Melibiase"/>
    <property type="match status" value="1"/>
</dbReference>
<feature type="binding site" evidence="7">
    <location>
        <position position="568"/>
    </location>
    <ligand>
        <name>substrate</name>
    </ligand>
</feature>
<dbReference type="PANTHER" id="PTHR43053">
    <property type="entry name" value="GLYCOSIDASE FAMILY 31"/>
    <property type="match status" value="1"/>
</dbReference>
<dbReference type="Proteomes" id="UP000652219">
    <property type="component" value="Unassembled WGS sequence"/>
</dbReference>
<name>A0A8H6JVQ5_9PEZI</name>
<dbReference type="PIRSF" id="PIRSF005536">
    <property type="entry name" value="Agal"/>
    <property type="match status" value="1"/>
</dbReference>
<evidence type="ECO:0000256" key="3">
    <source>
        <dbReference type="ARBA" id="ARBA00022801"/>
    </source>
</evidence>
<dbReference type="InterPro" id="IPR013785">
    <property type="entry name" value="Aldolase_TIM"/>
</dbReference>
<dbReference type="InterPro" id="IPR050985">
    <property type="entry name" value="Alpha-glycosidase_related"/>
</dbReference>
<gene>
    <name evidence="11" type="ORF">CSOJ01_00930</name>
</gene>
<evidence type="ECO:0000256" key="5">
    <source>
        <dbReference type="PIRNR" id="PIRNR005536"/>
    </source>
</evidence>
<evidence type="ECO:0000256" key="7">
    <source>
        <dbReference type="PIRSR" id="PIRSR005536-2"/>
    </source>
</evidence>
<accession>A0A8H6JVQ5</accession>
<dbReference type="InterPro" id="IPR017853">
    <property type="entry name" value="GH"/>
</dbReference>
<evidence type="ECO:0000259" key="10">
    <source>
        <dbReference type="Pfam" id="PF16875"/>
    </source>
</evidence>
<keyword evidence="3 5" id="KW-0378">Hydrolase</keyword>
<feature type="binding site" evidence="7">
    <location>
        <position position="217"/>
    </location>
    <ligand>
        <name>substrate</name>
    </ligand>
</feature>
<evidence type="ECO:0000313" key="11">
    <source>
        <dbReference type="EMBL" id="KAF6820227.1"/>
    </source>
</evidence>
<feature type="binding site" evidence="7">
    <location>
        <position position="471"/>
    </location>
    <ligand>
        <name>substrate</name>
    </ligand>
</feature>
<comment type="catalytic activity">
    <reaction evidence="1 5">
        <text>Hydrolysis of terminal, non-reducing alpha-D-galactose residues in alpha-D-galactosides, including galactose oligosaccharides, galactomannans and galactolipids.</text>
        <dbReference type="EC" id="3.2.1.22"/>
    </reaction>
</comment>
<dbReference type="GO" id="GO:0016052">
    <property type="term" value="P:carbohydrate catabolic process"/>
    <property type="evidence" value="ECO:0007669"/>
    <property type="project" value="InterPro"/>
</dbReference>
<evidence type="ECO:0000256" key="1">
    <source>
        <dbReference type="ARBA" id="ARBA00001255"/>
    </source>
</evidence>
<feature type="chain" id="PRO_5034091656" description="Alpha-galactosidase" evidence="8">
    <location>
        <begin position="26"/>
        <end position="747"/>
    </location>
</feature>
<evidence type="ECO:0000256" key="6">
    <source>
        <dbReference type="PIRSR" id="PIRSR005536-1"/>
    </source>
</evidence>
<dbReference type="AlphaFoldDB" id="A0A8H6JVQ5"/>
<dbReference type="InterPro" id="IPR031704">
    <property type="entry name" value="Glyco_hydro_36_N"/>
</dbReference>
<comment type="function">
    <text evidence="5">Hydrolyzes a variety of simple alpha-D-galactoside as well as more complex molecules such as oligosaccharides and polysaccharides.</text>
</comment>
<dbReference type="InterPro" id="IPR031705">
    <property type="entry name" value="Glyco_hydro_36_C"/>
</dbReference>
<feature type="binding site" evidence="7">
    <location>
        <begin position="504"/>
        <end position="508"/>
    </location>
    <ligand>
        <name>substrate</name>
    </ligand>
</feature>
<dbReference type="EMBL" id="WIGN01000006">
    <property type="protein sequence ID" value="KAF6820227.1"/>
    <property type="molecule type" value="Genomic_DNA"/>
</dbReference>
<organism evidence="11 12">
    <name type="scientific">Colletotrichum sojae</name>
    <dbReference type="NCBI Taxonomy" id="2175907"/>
    <lineage>
        <taxon>Eukaryota</taxon>
        <taxon>Fungi</taxon>
        <taxon>Dikarya</taxon>
        <taxon>Ascomycota</taxon>
        <taxon>Pezizomycotina</taxon>
        <taxon>Sordariomycetes</taxon>
        <taxon>Hypocreomycetidae</taxon>
        <taxon>Glomerellales</taxon>
        <taxon>Glomerellaceae</taxon>
        <taxon>Colletotrichum</taxon>
        <taxon>Colletotrichum orchidearum species complex</taxon>
    </lineage>
</organism>
<feature type="signal peptide" evidence="8">
    <location>
        <begin position="1"/>
        <end position="25"/>
    </location>
</feature>
<feature type="domain" description="Glycosyl hydrolase family 36 N-terminal" evidence="10">
    <location>
        <begin position="85"/>
        <end position="302"/>
    </location>
</feature>
<dbReference type="Pfam" id="PF16875">
    <property type="entry name" value="Glyco_hydro_36N"/>
    <property type="match status" value="1"/>
</dbReference>
<dbReference type="PANTHER" id="PTHR43053:SF3">
    <property type="entry name" value="ALPHA-GALACTOSIDASE C-RELATED"/>
    <property type="match status" value="1"/>
</dbReference>
<sequence length="747" mass="82729">MHGSYWAKRIAVVASASTLFGHATAQNNTSVGGIVVDGTSFALNGEHSSYRFHVDELTGDLYTDHFGGSATESMGMLPPAVNGWVSMIGRVRREYPDLGRGDFRIPALQIRQSEGYTVSDLQYRSHRVSQGKPGLPGLPSTFGTDDEVSTLVVSLYDNYSSIAVDLSYSIFPKYDAIVRSVNITNEGQGNITIEKAASLSVDLPFEDLELIELRGDWAREAMRERRKIGYGTQGFGSTTGYSSHLHNPFLALVSPDTTESLGEAWGFSLVYTGSFSAEVEKGSQGFTRAMLGFNPYQLSWPLGPGDTLTTPEVVAVYSDSGVGGLSRKFHRLYRKHLIRGQFVDQTRPALLNSWEGLYFDYNESTVYDLAQEAAQLGVKLFVLDDGWFGEEYPRLSDNAGLGDWQVNKERFPDGLPALVDRVTKLQVANSSDELRFGLWFEPEMVNPNSTLYNEHPDWVIHAGNYPRTIRRNQLVLNVALPEVQEFIIESLSSILSNSSISYVKWDNNRGFHETPFPGVSHAYMLGIYHVFEVLTSRFPDVLWEGCASGGGRFDAGVLHYFPQIWTSDNTDAFDRLFIQFGTSLAYPLSAMGAHVSAVPNHLTGRTIPIKFRAHVAMMGGSFGLELNPAEISDEDKAEIPELMALSERVNPIVIGGDLWRLNLPEESNWPAALVVSEDGSEAVLFYYQVRALYNHARPRLRLQGLDPASSYSLDGNGTYSGATLMSTGVQYDFEGDYDSRVVLIEKV</sequence>
<proteinExistence type="inferred from homology"/>
<dbReference type="Gene3D" id="2.60.40.1180">
    <property type="entry name" value="Golgi alpha-mannosidase II"/>
    <property type="match status" value="1"/>
</dbReference>
<dbReference type="InterPro" id="IPR013780">
    <property type="entry name" value="Glyco_hydro_b"/>
</dbReference>
<feature type="binding site" evidence="7">
    <location>
        <position position="546"/>
    </location>
    <ligand>
        <name>substrate</name>
    </ligand>
</feature>
<evidence type="ECO:0000259" key="9">
    <source>
        <dbReference type="Pfam" id="PF16874"/>
    </source>
</evidence>
<dbReference type="FunFam" id="3.20.20.70:FF:000118">
    <property type="entry name" value="Alpha-galactosidase"/>
    <property type="match status" value="1"/>
</dbReference>
<dbReference type="GO" id="GO:0004557">
    <property type="term" value="F:alpha-galactosidase activity"/>
    <property type="evidence" value="ECO:0007669"/>
    <property type="project" value="UniProtKB-UniRule"/>
</dbReference>